<proteinExistence type="predicted"/>
<protein>
    <recommendedName>
        <fullName evidence="3">Protein kinase domain-containing protein</fullName>
    </recommendedName>
</protein>
<evidence type="ECO:0000313" key="1">
    <source>
        <dbReference type="EMBL" id="PKY46913.1"/>
    </source>
</evidence>
<sequence>MILIIIFTKKSLNKYLSYQQGNKFTPKELKDCPEYGKPRISFGWCLKCETNSMKENFPYWTSRNKEIDELIRYIQLNATQACDYLEWIPFEKFEMVKYVGKAGTFGITKDPTSSYMIVMKYYENGNLYQYLDHCNGIIHSERKSMGIFTEEIYLSKTKRLNANLISITMIYMINVEVEPFSKLSRRFKATFIGPARIHSCVSSSQIYLCNSFYQRVEAIESILINSASLLGIISISVYN</sequence>
<dbReference type="VEuPathDB" id="FungiDB:FUN_005449"/>
<evidence type="ECO:0000313" key="2">
    <source>
        <dbReference type="Proteomes" id="UP000234323"/>
    </source>
</evidence>
<reference evidence="1 2" key="1">
    <citation type="submission" date="2015-10" db="EMBL/GenBank/DDBJ databases">
        <title>Genome analyses suggest a sexual origin of heterokaryosis in a supposedly ancient asexual fungus.</title>
        <authorList>
            <person name="Ropars J."/>
            <person name="Sedzielewska K."/>
            <person name="Noel J."/>
            <person name="Charron P."/>
            <person name="Farinelli L."/>
            <person name="Marton T."/>
            <person name="Kruger M."/>
            <person name="Pelin A."/>
            <person name="Brachmann A."/>
            <person name="Corradi N."/>
        </authorList>
    </citation>
    <scope>NUCLEOTIDE SEQUENCE [LARGE SCALE GENOMIC DNA]</scope>
    <source>
        <strain evidence="1 2">A4</strain>
    </source>
</reference>
<name>A0A2I1GJW9_9GLOM</name>
<dbReference type="VEuPathDB" id="FungiDB:RhiirFUN_005142"/>
<dbReference type="Proteomes" id="UP000234323">
    <property type="component" value="Unassembled WGS sequence"/>
</dbReference>
<organism evidence="1 2">
    <name type="scientific">Rhizophagus irregularis</name>
    <dbReference type="NCBI Taxonomy" id="588596"/>
    <lineage>
        <taxon>Eukaryota</taxon>
        <taxon>Fungi</taxon>
        <taxon>Fungi incertae sedis</taxon>
        <taxon>Mucoromycota</taxon>
        <taxon>Glomeromycotina</taxon>
        <taxon>Glomeromycetes</taxon>
        <taxon>Glomerales</taxon>
        <taxon>Glomeraceae</taxon>
        <taxon>Rhizophagus</taxon>
    </lineage>
</organism>
<comment type="caution">
    <text evidence="1">The sequence shown here is derived from an EMBL/GenBank/DDBJ whole genome shotgun (WGS) entry which is preliminary data.</text>
</comment>
<gene>
    <name evidence="1" type="ORF">RhiirA4_521103</name>
</gene>
<dbReference type="AlphaFoldDB" id="A0A2I1GJW9"/>
<accession>A0A2I1GJW9</accession>
<dbReference type="VEuPathDB" id="FungiDB:RhiirA1_535015"/>
<dbReference type="EMBL" id="LLXI01000497">
    <property type="protein sequence ID" value="PKY46913.1"/>
    <property type="molecule type" value="Genomic_DNA"/>
</dbReference>
<evidence type="ECO:0008006" key="3">
    <source>
        <dbReference type="Google" id="ProtNLM"/>
    </source>
</evidence>
<keyword evidence="2" id="KW-1185">Reference proteome</keyword>